<dbReference type="RefSeq" id="WP_154797160.1">
    <property type="nucleotide sequence ID" value="NZ_CP052757.1"/>
</dbReference>
<dbReference type="EMBL" id="CP052757">
    <property type="protein sequence ID" value="QJW34922.1"/>
    <property type="molecule type" value="Genomic_DNA"/>
</dbReference>
<evidence type="ECO:0000313" key="4">
    <source>
        <dbReference type="Proteomes" id="UP000451354"/>
    </source>
</evidence>
<evidence type="ECO:0000313" key="3">
    <source>
        <dbReference type="EMBL" id="QJW34922.1"/>
    </source>
</evidence>
<feature type="compositionally biased region" description="Low complexity" evidence="1">
    <location>
        <begin position="1"/>
        <end position="28"/>
    </location>
</feature>
<dbReference type="PANTHER" id="PTHR34989:SF1">
    <property type="entry name" value="PROTEIN HDED"/>
    <property type="match status" value="1"/>
</dbReference>
<evidence type="ECO:0008006" key="5">
    <source>
        <dbReference type="Google" id="ProtNLM"/>
    </source>
</evidence>
<accession>A0A6M5UBN3</accession>
<feature type="transmembrane region" description="Helical" evidence="2">
    <location>
        <begin position="123"/>
        <end position="147"/>
    </location>
</feature>
<evidence type="ECO:0000256" key="1">
    <source>
        <dbReference type="SAM" id="MobiDB-lite"/>
    </source>
</evidence>
<dbReference type="InterPro" id="IPR005325">
    <property type="entry name" value="DUF308_memb"/>
</dbReference>
<dbReference type="PANTHER" id="PTHR34989">
    <property type="entry name" value="PROTEIN HDED"/>
    <property type="match status" value="1"/>
</dbReference>
<sequence>MARGTTTARGAADRSGSAAGPGPATPEETGQERNPFRKVWWLPVVRGTLLVVLGLLLMIEPLEELGTLRVVLGAFLVADGVLVAVQGFVHRKQVGSAWWLAQAGVNVVFGVVVALWPDLTATALYYVLAVWVLVLGITTIAGAAALVRNRDLGWAWMLAVGIVSVLFGVLLVTRPLDSFDVLRLVTVVFALYAFVTGAIHVVSGFAVRAVARELADLRAQAVAAGVVVTGGSVLGAPAAHPVVAPPSAVSGTSAGSPAAPDPAAPSPGVPDPAMPDAAAPDPHAPAPAAPASSPVTDGSTSTDRAEGGPGAGGLADDDLASRGPGPGASGGPGADEAGGREGR</sequence>
<keyword evidence="4" id="KW-1185">Reference proteome</keyword>
<dbReference type="GO" id="GO:0005886">
    <property type="term" value="C:plasma membrane"/>
    <property type="evidence" value="ECO:0007669"/>
    <property type="project" value="TreeGrafter"/>
</dbReference>
<protein>
    <recommendedName>
        <fullName evidence="5">HdeD family acid-resistance protein</fullName>
    </recommendedName>
</protein>
<keyword evidence="2" id="KW-0472">Membrane</keyword>
<gene>
    <name evidence="3" type="ORF">FIC82_000615</name>
</gene>
<evidence type="ECO:0000256" key="2">
    <source>
        <dbReference type="SAM" id="Phobius"/>
    </source>
</evidence>
<feature type="compositionally biased region" description="Gly residues" evidence="1">
    <location>
        <begin position="324"/>
        <end position="333"/>
    </location>
</feature>
<feature type="transmembrane region" description="Helical" evidence="2">
    <location>
        <begin position="97"/>
        <end position="117"/>
    </location>
</feature>
<keyword evidence="2" id="KW-1133">Transmembrane helix</keyword>
<reference evidence="4" key="1">
    <citation type="journal article" date="2022" name="Int. J. Syst. Evol. Microbiol.">
        <title>Cellulosimicrobium protaetiae sp. nov., isolated from the gut of the larva of Protaetia brevitarsis seulensis.</title>
        <authorList>
            <person name="Le Han H."/>
            <person name="Nguyen T.T.H."/>
            <person name="Li Z."/>
            <person name="Shin N.R."/>
            <person name="Kim S.G."/>
        </authorList>
    </citation>
    <scope>NUCLEOTIDE SEQUENCE [LARGE SCALE GENOMIC DNA]</scope>
    <source>
        <strain evidence="4">BI34</strain>
    </source>
</reference>
<feature type="transmembrane region" description="Helical" evidence="2">
    <location>
        <begin position="154"/>
        <end position="172"/>
    </location>
</feature>
<dbReference type="AlphaFoldDB" id="A0A6M5UBN3"/>
<feature type="transmembrane region" description="Helical" evidence="2">
    <location>
        <begin position="39"/>
        <end position="59"/>
    </location>
</feature>
<feature type="transmembrane region" description="Helical" evidence="2">
    <location>
        <begin position="184"/>
        <end position="207"/>
    </location>
</feature>
<keyword evidence="2" id="KW-0812">Transmembrane</keyword>
<dbReference type="OrthoDB" id="3829721at2"/>
<proteinExistence type="predicted"/>
<dbReference type="KEGG" id="cprt:FIC82_000615"/>
<feature type="region of interest" description="Disordered" evidence="1">
    <location>
        <begin position="246"/>
        <end position="343"/>
    </location>
</feature>
<feature type="region of interest" description="Disordered" evidence="1">
    <location>
        <begin position="1"/>
        <end position="31"/>
    </location>
</feature>
<dbReference type="InterPro" id="IPR052712">
    <property type="entry name" value="Acid_resist_chaperone_HdeD"/>
</dbReference>
<dbReference type="Proteomes" id="UP000451354">
    <property type="component" value="Chromosome"/>
</dbReference>
<name>A0A6M5UBN3_9MICO</name>
<feature type="compositionally biased region" description="Pro residues" evidence="1">
    <location>
        <begin position="259"/>
        <end position="273"/>
    </location>
</feature>
<feature type="transmembrane region" description="Helical" evidence="2">
    <location>
        <begin position="65"/>
        <end position="85"/>
    </location>
</feature>
<feature type="compositionally biased region" description="Low complexity" evidence="1">
    <location>
        <begin position="246"/>
        <end position="258"/>
    </location>
</feature>
<organism evidence="3 4">
    <name type="scientific">Cellulosimicrobium protaetiae</name>
    <dbReference type="NCBI Taxonomy" id="2587808"/>
    <lineage>
        <taxon>Bacteria</taxon>
        <taxon>Bacillati</taxon>
        <taxon>Actinomycetota</taxon>
        <taxon>Actinomycetes</taxon>
        <taxon>Micrococcales</taxon>
        <taxon>Promicromonosporaceae</taxon>
        <taxon>Cellulosimicrobium</taxon>
    </lineage>
</organism>
<dbReference type="Pfam" id="PF03729">
    <property type="entry name" value="DUF308"/>
    <property type="match status" value="2"/>
</dbReference>